<dbReference type="InterPro" id="IPR038279">
    <property type="entry name" value="Ndc10_dom2_sf"/>
</dbReference>
<dbReference type="Gene3D" id="1.10.443.20">
    <property type="entry name" value="Centromere DNA-binding protein complex CBF3 subunit, domain 2"/>
    <property type="match status" value="1"/>
</dbReference>
<dbReference type="Proteomes" id="UP000078561">
    <property type="component" value="Unassembled WGS sequence"/>
</dbReference>
<dbReference type="OrthoDB" id="120763at2759"/>
<evidence type="ECO:0000256" key="1">
    <source>
        <dbReference type="SAM" id="MobiDB-lite"/>
    </source>
</evidence>
<evidence type="ECO:0000313" key="3">
    <source>
        <dbReference type="Proteomes" id="UP000078561"/>
    </source>
</evidence>
<name>A0A163JPR1_ABSGL</name>
<evidence type="ECO:0000313" key="2">
    <source>
        <dbReference type="EMBL" id="SAM00933.1"/>
    </source>
</evidence>
<feature type="region of interest" description="Disordered" evidence="1">
    <location>
        <begin position="111"/>
        <end position="133"/>
    </location>
</feature>
<accession>A0A163JPR1</accession>
<sequence>MAGSPTNGRSFYLARSALNLPTSPCKKSFPAIDEWQNRLVAKELSPDNNDPIQPTVAANAFVQAIMMPRKTFSNPDLSTRTIFSPVLIFAPSSPRHYFFCLHCHSLYSTTTNERTNEQTNERTNGYDDDDDDRDDDDAICDSTTTSCRPKRLFLKFSNNLVVQVANKSVPIFCPCPSTTTTDTFTQLARLCPSPFAWFSQQSSHSQLQLDAIYTLA</sequence>
<protein>
    <submittedName>
        <fullName evidence="2">Uncharacterized protein</fullName>
    </submittedName>
</protein>
<dbReference type="EMBL" id="LT553497">
    <property type="protein sequence ID" value="SAM00933.1"/>
    <property type="molecule type" value="Genomic_DNA"/>
</dbReference>
<dbReference type="InParanoid" id="A0A163JPR1"/>
<reference evidence="2" key="1">
    <citation type="submission" date="2016-04" db="EMBL/GenBank/DDBJ databases">
        <authorList>
            <person name="Evans L.H."/>
            <person name="Alamgir A."/>
            <person name="Owens N."/>
            <person name="Weber N.D."/>
            <person name="Virtaneva K."/>
            <person name="Barbian K."/>
            <person name="Babar A."/>
            <person name="Rosenke K."/>
        </authorList>
    </citation>
    <scope>NUCLEOTIDE SEQUENCE [LARGE SCALE GENOMIC DNA]</scope>
    <source>
        <strain evidence="2">CBS 101.48</strain>
    </source>
</reference>
<gene>
    <name evidence="2" type="primary">ABSGL_06669.1 scaffold 8661</name>
</gene>
<organism evidence="2">
    <name type="scientific">Absidia glauca</name>
    <name type="common">Pin mould</name>
    <dbReference type="NCBI Taxonomy" id="4829"/>
    <lineage>
        <taxon>Eukaryota</taxon>
        <taxon>Fungi</taxon>
        <taxon>Fungi incertae sedis</taxon>
        <taxon>Mucoromycota</taxon>
        <taxon>Mucoromycotina</taxon>
        <taxon>Mucoromycetes</taxon>
        <taxon>Mucorales</taxon>
        <taxon>Cunninghamellaceae</taxon>
        <taxon>Absidia</taxon>
    </lineage>
</organism>
<dbReference type="GO" id="GO:0003677">
    <property type="term" value="F:DNA binding"/>
    <property type="evidence" value="ECO:0007669"/>
    <property type="project" value="InterPro"/>
</dbReference>
<proteinExistence type="predicted"/>
<keyword evidence="3" id="KW-1185">Reference proteome</keyword>
<dbReference type="AlphaFoldDB" id="A0A163JPR1"/>